<name>A0A9X1Z1G0_9PSED</name>
<evidence type="ECO:0000313" key="3">
    <source>
        <dbReference type="Proteomes" id="UP001155059"/>
    </source>
</evidence>
<dbReference type="EMBL" id="JALQCW010000087">
    <property type="protein sequence ID" value="MCK9801506.1"/>
    <property type="molecule type" value="Genomic_DNA"/>
</dbReference>
<evidence type="ECO:0000313" key="2">
    <source>
        <dbReference type="EMBL" id="MCK9801506.1"/>
    </source>
</evidence>
<proteinExistence type="predicted"/>
<sequence>MTGINATTFNPYLVPSSSTKIRGEEEKSPVAGVSEQGETEKDGSLKINVSSASTDAAVAQAASDPVEQLKKQIEETQKRLTEQRAQLASAQRGQASAEQKAQQVMNLQTQIMGTNATLQTLQAALVQATSGVDTHA</sequence>
<feature type="compositionally biased region" description="Polar residues" evidence="1">
    <location>
        <begin position="83"/>
        <end position="101"/>
    </location>
</feature>
<dbReference type="Proteomes" id="UP001155059">
    <property type="component" value="Unassembled WGS sequence"/>
</dbReference>
<reference evidence="2 3" key="1">
    <citation type="journal article" date="2022" name="Int. J. Syst. Evol. Microbiol.">
        <title>Pseudomonas aegrilactucae sp. nov. and Pseudomonas morbosilactucae sp. nov., pathogens causing bacterial rot of lettuce in Japan.</title>
        <authorList>
            <person name="Sawada H."/>
            <person name="Fujikawa T."/>
            <person name="Satou M."/>
        </authorList>
    </citation>
    <scope>NUCLEOTIDE SEQUENCE [LARGE SCALE GENOMIC DNA]</scope>
    <source>
        <strain evidence="2 3">MAFF 302030</strain>
    </source>
</reference>
<gene>
    <name evidence="2" type="ORF">M1B34_28520</name>
</gene>
<accession>A0A9X1Z1G0</accession>
<dbReference type="AlphaFoldDB" id="A0A9X1Z1G0"/>
<feature type="region of interest" description="Disordered" evidence="1">
    <location>
        <begin position="80"/>
        <end position="101"/>
    </location>
</feature>
<protein>
    <submittedName>
        <fullName evidence="2">Uncharacterized protein</fullName>
    </submittedName>
</protein>
<dbReference type="RefSeq" id="WP_268266882.1">
    <property type="nucleotide sequence ID" value="NZ_JALQCW010000087.1"/>
</dbReference>
<feature type="compositionally biased region" description="Polar residues" evidence="1">
    <location>
        <begin position="1"/>
        <end position="20"/>
    </location>
</feature>
<organism evidence="2 3">
    <name type="scientific">Pseudomonas morbosilactucae</name>
    <dbReference type="NCBI Taxonomy" id="2938197"/>
    <lineage>
        <taxon>Bacteria</taxon>
        <taxon>Pseudomonadati</taxon>
        <taxon>Pseudomonadota</taxon>
        <taxon>Gammaproteobacteria</taxon>
        <taxon>Pseudomonadales</taxon>
        <taxon>Pseudomonadaceae</taxon>
        <taxon>Pseudomonas</taxon>
    </lineage>
</organism>
<evidence type="ECO:0000256" key="1">
    <source>
        <dbReference type="SAM" id="MobiDB-lite"/>
    </source>
</evidence>
<reference evidence="2 3" key="2">
    <citation type="journal article" date="2023" name="Plant Pathol.">
        <title>Dismantling and reorganizing Pseudomonas marginalis sensu#lato.</title>
        <authorList>
            <person name="Sawada H."/>
            <person name="Fujikawa T."/>
            <person name="Satou M."/>
        </authorList>
    </citation>
    <scope>NUCLEOTIDE SEQUENCE [LARGE SCALE GENOMIC DNA]</scope>
    <source>
        <strain evidence="2 3">MAFF 302030</strain>
    </source>
</reference>
<comment type="caution">
    <text evidence="2">The sequence shown here is derived from an EMBL/GenBank/DDBJ whole genome shotgun (WGS) entry which is preliminary data.</text>
</comment>
<feature type="region of interest" description="Disordered" evidence="1">
    <location>
        <begin position="1"/>
        <end position="44"/>
    </location>
</feature>